<proteinExistence type="predicted"/>
<gene>
    <name evidence="2" type="ORF">RGQ15_01865</name>
</gene>
<organism evidence="2 3">
    <name type="scientific">Paracoccus aurantius</name>
    <dbReference type="NCBI Taxonomy" id="3073814"/>
    <lineage>
        <taxon>Bacteria</taxon>
        <taxon>Pseudomonadati</taxon>
        <taxon>Pseudomonadota</taxon>
        <taxon>Alphaproteobacteria</taxon>
        <taxon>Rhodobacterales</taxon>
        <taxon>Paracoccaceae</taxon>
        <taxon>Paracoccus</taxon>
    </lineage>
</organism>
<sequence>MKRIITWILPLLGFVVGALGGDMLQAARPVEHDAVPTDTLSGAEHSHSEDTPQGMHGTTADGHDTEVELDWFRFPNQFFVPVMRNGTTLAIMVLTLTIEMPKDSSAEIVAREHRLRDALLNALLVEANTGGFDGNFTSDQSLGRIRAALVTAARRAGDERISNVLIEEIGRQDG</sequence>
<comment type="caution">
    <text evidence="2">The sequence shown here is derived from an EMBL/GenBank/DDBJ whole genome shotgun (WGS) entry which is preliminary data.</text>
</comment>
<dbReference type="EMBL" id="JAVQLW010000001">
    <property type="protein sequence ID" value="MDS9466319.1"/>
    <property type="molecule type" value="Genomic_DNA"/>
</dbReference>
<accession>A0ABU2HMQ6</accession>
<evidence type="ECO:0000313" key="3">
    <source>
        <dbReference type="Proteomes" id="UP001269144"/>
    </source>
</evidence>
<protein>
    <recommendedName>
        <fullName evidence="4">Flagellar basal body-associated protein FliL</fullName>
    </recommendedName>
</protein>
<dbReference type="RefSeq" id="WP_311158514.1">
    <property type="nucleotide sequence ID" value="NZ_JAVQLW010000001.1"/>
</dbReference>
<keyword evidence="3" id="KW-1185">Reference proteome</keyword>
<feature type="region of interest" description="Disordered" evidence="1">
    <location>
        <begin position="36"/>
        <end position="62"/>
    </location>
</feature>
<evidence type="ECO:0000256" key="1">
    <source>
        <dbReference type="SAM" id="MobiDB-lite"/>
    </source>
</evidence>
<dbReference type="Proteomes" id="UP001269144">
    <property type="component" value="Unassembled WGS sequence"/>
</dbReference>
<reference evidence="3" key="1">
    <citation type="submission" date="2023-07" db="EMBL/GenBank/DDBJ databases">
        <title>Paracoccus sp. MBLB3053 whole genome sequence.</title>
        <authorList>
            <person name="Hwang C.Y."/>
            <person name="Cho E.-S."/>
            <person name="Seo M.-J."/>
        </authorList>
    </citation>
    <scope>NUCLEOTIDE SEQUENCE [LARGE SCALE GENOMIC DNA]</scope>
    <source>
        <strain evidence="3">MBLB3053</strain>
    </source>
</reference>
<name>A0ABU2HMQ6_9RHOB</name>
<evidence type="ECO:0008006" key="4">
    <source>
        <dbReference type="Google" id="ProtNLM"/>
    </source>
</evidence>
<evidence type="ECO:0000313" key="2">
    <source>
        <dbReference type="EMBL" id="MDS9466319.1"/>
    </source>
</evidence>